<dbReference type="OrthoDB" id="270318at2759"/>
<organism evidence="4 5">
    <name type="scientific">Nannochloropsis gaditana</name>
    <dbReference type="NCBI Taxonomy" id="72520"/>
    <lineage>
        <taxon>Eukaryota</taxon>
        <taxon>Sar</taxon>
        <taxon>Stramenopiles</taxon>
        <taxon>Ochrophyta</taxon>
        <taxon>Eustigmatophyceae</taxon>
        <taxon>Eustigmatales</taxon>
        <taxon>Monodopsidaceae</taxon>
        <taxon>Nannochloropsis</taxon>
    </lineage>
</organism>
<dbReference type="InterPro" id="IPR008949">
    <property type="entry name" value="Isoprenoid_synthase_dom_sf"/>
</dbReference>
<evidence type="ECO:0000256" key="2">
    <source>
        <dbReference type="ARBA" id="ARBA00012396"/>
    </source>
</evidence>
<gene>
    <name evidence="4" type="ORF">Naga_100046g44</name>
</gene>
<protein>
    <recommendedName>
        <fullName evidence="2">15-cis-phytoene synthase</fullName>
        <ecNumber evidence="2">2.5.1.32</ecNumber>
    </recommendedName>
</protein>
<evidence type="ECO:0000313" key="5">
    <source>
        <dbReference type="Proteomes" id="UP000019335"/>
    </source>
</evidence>
<dbReference type="EC" id="2.5.1.32" evidence="2"/>
<accession>W7U2L1</accession>
<sequence>MLPFLRTACFNRTVRRHPPLALLKSLMITSPARPRLAAFSTKSSGPDPANHGQYCVELVKQHDFDAYLCGLLVPRSSRRAYFALRAFNVETALIKDVARGNALPGQMRMQWWREVISGIYQGKSPAHPVARALCEAVQAHNLTRRWLDRLLEAREGDLGNIQPTRMEELEDYAENTASSLLYLTLEALHVRHPTADHAASHVGRATGIATVLRATKFHASHQSLYVPLEIQREFKVNVNDILRGPESPEAAQALSDMFFEVATQAHLHMEHAREMLASPPPSSSGPLPRNTITALLPAVRTTMYLKALQKNGFNALDQDLLPRSHLEFQLRLWWANWRGKI</sequence>
<dbReference type="PANTHER" id="PTHR31480">
    <property type="entry name" value="BIFUNCTIONAL LYCOPENE CYCLASE/PHYTOENE SYNTHASE"/>
    <property type="match status" value="1"/>
</dbReference>
<dbReference type="SUPFAM" id="SSF48576">
    <property type="entry name" value="Terpenoid synthases"/>
    <property type="match status" value="1"/>
</dbReference>
<evidence type="ECO:0000313" key="4">
    <source>
        <dbReference type="EMBL" id="EWM27096.1"/>
    </source>
</evidence>
<dbReference type="Pfam" id="PF00494">
    <property type="entry name" value="SQS_PSY"/>
    <property type="match status" value="1"/>
</dbReference>
<dbReference type="GO" id="GO:0016117">
    <property type="term" value="P:carotenoid biosynthetic process"/>
    <property type="evidence" value="ECO:0007669"/>
    <property type="project" value="UniProtKB-KW"/>
</dbReference>
<dbReference type="Gene3D" id="1.10.600.10">
    <property type="entry name" value="Farnesyl Diphosphate Synthase"/>
    <property type="match status" value="1"/>
</dbReference>
<evidence type="ECO:0000256" key="1">
    <source>
        <dbReference type="ARBA" id="ARBA00001805"/>
    </source>
</evidence>
<dbReference type="AlphaFoldDB" id="W7U2L1"/>
<reference evidence="4 5" key="1">
    <citation type="journal article" date="2014" name="Mol. Plant">
        <title>Chromosome Scale Genome Assembly and Transcriptome Profiling of Nannochloropsis gaditana in Nitrogen Depletion.</title>
        <authorList>
            <person name="Corteggiani Carpinelli E."/>
            <person name="Telatin A."/>
            <person name="Vitulo N."/>
            <person name="Forcato C."/>
            <person name="D'Angelo M."/>
            <person name="Schiavon R."/>
            <person name="Vezzi A."/>
            <person name="Giacometti G.M."/>
            <person name="Morosinotto T."/>
            <person name="Valle G."/>
        </authorList>
    </citation>
    <scope>NUCLEOTIDE SEQUENCE [LARGE SCALE GENOMIC DNA]</scope>
    <source>
        <strain evidence="4 5">B-31</strain>
    </source>
</reference>
<comment type="caution">
    <text evidence="4">The sequence shown here is derived from an EMBL/GenBank/DDBJ whole genome shotgun (WGS) entry which is preliminary data.</text>
</comment>
<dbReference type="EMBL" id="AZIL01000520">
    <property type="protein sequence ID" value="EWM27096.1"/>
    <property type="molecule type" value="Genomic_DNA"/>
</dbReference>
<proteinExistence type="predicted"/>
<dbReference type="Proteomes" id="UP000019335">
    <property type="component" value="Chromosome 7"/>
</dbReference>
<comment type="catalytic activity">
    <reaction evidence="1">
        <text>2 (2E,6E,10E)-geranylgeranyl diphosphate = 15-cis-phytoene + 2 diphosphate</text>
        <dbReference type="Rhea" id="RHEA:34475"/>
        <dbReference type="ChEBI" id="CHEBI:27787"/>
        <dbReference type="ChEBI" id="CHEBI:33019"/>
        <dbReference type="ChEBI" id="CHEBI:58756"/>
        <dbReference type="EC" id="2.5.1.32"/>
    </reaction>
</comment>
<evidence type="ECO:0000256" key="3">
    <source>
        <dbReference type="ARBA" id="ARBA00022746"/>
    </source>
</evidence>
<name>W7U2L1_9STRA</name>
<dbReference type="InterPro" id="IPR002060">
    <property type="entry name" value="Squ/phyt_synthse"/>
</dbReference>
<keyword evidence="5" id="KW-1185">Reference proteome</keyword>
<keyword evidence="3" id="KW-0125">Carotenoid biosynthesis</keyword>